<dbReference type="FunCoup" id="C4R329">
    <property type="interactions" value="119"/>
</dbReference>
<dbReference type="KEGG" id="ppa:PAS_chr2-2_0033"/>
<dbReference type="GO" id="GO:0009927">
    <property type="term" value="F:histidine phosphotransfer kinase activity"/>
    <property type="evidence" value="ECO:0007669"/>
    <property type="project" value="InterPro"/>
</dbReference>
<dbReference type="InParanoid" id="C4R329"/>
<dbReference type="Gene3D" id="1.20.120.160">
    <property type="entry name" value="HPT domain"/>
    <property type="match status" value="1"/>
</dbReference>
<evidence type="ECO:0000313" key="3">
    <source>
        <dbReference type="EMBL" id="CAY69903.1"/>
    </source>
</evidence>
<dbReference type="Proteomes" id="UP000000314">
    <property type="component" value="Chromosome 2"/>
</dbReference>
<dbReference type="InterPro" id="IPR036641">
    <property type="entry name" value="HPT_dom_sf"/>
</dbReference>
<dbReference type="OMA" id="LVEWSVF"/>
<reference evidence="3 4" key="1">
    <citation type="journal article" date="2009" name="Nat. Biotechnol.">
        <title>Genome sequence of the recombinant protein production host Pichia pastoris.</title>
        <authorList>
            <person name="De Schutter K."/>
            <person name="Lin Y.C."/>
            <person name="Tiels P."/>
            <person name="Van Hecke A."/>
            <person name="Glinka S."/>
            <person name="Weber-Lehmann J."/>
            <person name="Rouze P."/>
            <person name="Van de Peer Y."/>
            <person name="Callewaert N."/>
        </authorList>
    </citation>
    <scope>NUCLEOTIDE SEQUENCE [LARGE SCALE GENOMIC DNA]</scope>
    <source>
        <strain evidence="4">GS115 / ATCC 20864</strain>
    </source>
</reference>
<dbReference type="InterPro" id="IPR045871">
    <property type="entry name" value="AHP1-5/YPD1"/>
</dbReference>
<dbReference type="eggNOG" id="KOG4747">
    <property type="taxonomic scope" value="Eukaryota"/>
</dbReference>
<dbReference type="AlphaFoldDB" id="C4R329"/>
<dbReference type="GeneID" id="8198990"/>
<dbReference type="GO" id="GO:0005634">
    <property type="term" value="C:nucleus"/>
    <property type="evidence" value="ECO:0007669"/>
    <property type="project" value="TreeGrafter"/>
</dbReference>
<keyword evidence="1" id="KW-0597">Phosphoprotein</keyword>
<sequence>MANDISVLEDSELINLNIFTELLVMDEDEEDFSQGLITTFVEQATAIFQQIEEALANPTKTDQDLVNLGNLGHYLKGSAAALGLSKIQYECEKIQNFGAKTPLDGIGPKSLTGTPEEINESWCQCIQDSLENAKEYFGQTRKLLAQYYGVGI</sequence>
<dbReference type="SUPFAM" id="SSF47226">
    <property type="entry name" value="Histidine-containing phosphotransfer domain, HPT domain"/>
    <property type="match status" value="1"/>
</dbReference>
<dbReference type="Pfam" id="PF01627">
    <property type="entry name" value="Hpt"/>
    <property type="match status" value="1"/>
</dbReference>
<organism evidence="3 4">
    <name type="scientific">Komagataella phaffii (strain GS115 / ATCC 20864)</name>
    <name type="common">Yeast</name>
    <name type="synonym">Pichia pastoris</name>
    <dbReference type="NCBI Taxonomy" id="644223"/>
    <lineage>
        <taxon>Eukaryota</taxon>
        <taxon>Fungi</taxon>
        <taxon>Dikarya</taxon>
        <taxon>Ascomycota</taxon>
        <taxon>Saccharomycotina</taxon>
        <taxon>Pichiomycetes</taxon>
        <taxon>Pichiales</taxon>
        <taxon>Pichiaceae</taxon>
        <taxon>Komagataella</taxon>
    </lineage>
</organism>
<dbReference type="PROSITE" id="PS50894">
    <property type="entry name" value="HPT"/>
    <property type="match status" value="1"/>
</dbReference>
<dbReference type="STRING" id="644223.C4R329"/>
<proteinExistence type="predicted"/>
<keyword evidence="4" id="KW-1185">Reference proteome</keyword>
<feature type="modified residue" description="Phosphohistidine" evidence="1">
    <location>
        <position position="73"/>
    </location>
</feature>
<dbReference type="GO" id="GO:0000160">
    <property type="term" value="P:phosphorelay signal transduction system"/>
    <property type="evidence" value="ECO:0007669"/>
    <property type="project" value="InterPro"/>
</dbReference>
<dbReference type="SMR" id="C4R329"/>
<dbReference type="EMBL" id="FN392320">
    <property type="protein sequence ID" value="CAY69903.1"/>
    <property type="molecule type" value="Genomic_DNA"/>
</dbReference>
<dbReference type="PANTHER" id="PTHR28242">
    <property type="entry name" value="PHOSPHORELAY INTERMEDIATE PROTEIN YPD1"/>
    <property type="match status" value="1"/>
</dbReference>
<evidence type="ECO:0000259" key="2">
    <source>
        <dbReference type="PROSITE" id="PS50894"/>
    </source>
</evidence>
<accession>C4R329</accession>
<dbReference type="PANTHER" id="PTHR28242:SF52">
    <property type="entry name" value="PHOSPHORELAY INTERMEDIATE PROTEIN YPD1"/>
    <property type="match status" value="1"/>
</dbReference>
<dbReference type="GO" id="GO:0005737">
    <property type="term" value="C:cytoplasm"/>
    <property type="evidence" value="ECO:0007669"/>
    <property type="project" value="TreeGrafter"/>
</dbReference>
<dbReference type="GO" id="GO:0043424">
    <property type="term" value="F:protein histidine kinase binding"/>
    <property type="evidence" value="ECO:0007669"/>
    <property type="project" value="InterPro"/>
</dbReference>
<dbReference type="InterPro" id="IPR008207">
    <property type="entry name" value="Sig_transdc_His_kin_Hpt_dom"/>
</dbReference>
<dbReference type="HOGENOM" id="CLU_085158_2_0_1"/>
<dbReference type="OrthoDB" id="1673781at2759"/>
<name>C4R329_KOMPG</name>
<gene>
    <name evidence="3" type="ordered locus">PAS_chr2-2_0033</name>
</gene>
<dbReference type="RefSeq" id="XP_002492183.1">
    <property type="nucleotide sequence ID" value="XM_002492138.1"/>
</dbReference>
<evidence type="ECO:0000313" key="4">
    <source>
        <dbReference type="Proteomes" id="UP000000314"/>
    </source>
</evidence>
<protein>
    <submittedName>
        <fullName evidence="3">Phosphorelay intermediate protein</fullName>
    </submittedName>
</protein>
<evidence type="ECO:0000256" key="1">
    <source>
        <dbReference type="PROSITE-ProRule" id="PRU00110"/>
    </source>
</evidence>
<feature type="domain" description="HPt" evidence="2">
    <location>
        <begin position="29"/>
        <end position="147"/>
    </location>
</feature>